<evidence type="ECO:0000256" key="1">
    <source>
        <dbReference type="SAM" id="SignalP"/>
    </source>
</evidence>
<evidence type="ECO:0000313" key="2">
    <source>
        <dbReference type="EMBL" id="QBK30142.1"/>
    </source>
</evidence>
<dbReference type="EMBL" id="CP036532">
    <property type="protein sequence ID" value="QBK30142.1"/>
    <property type="molecule type" value="Genomic_DNA"/>
</dbReference>
<keyword evidence="3" id="KW-1185">Reference proteome</keyword>
<sequence>MATMISLTCITIFTPGTAFAQSHDVFQKLENVFLGNASASHIRRLVVEAAHRYDMPQQSSSYYEIGDVLVALRTGMNGVTEMQVLQCALVLGSPVYKQQSLDFRDAAAICAATLASG</sequence>
<dbReference type="AlphaFoldDB" id="A0A4P6UYP5"/>
<reference evidence="2 3" key="1">
    <citation type="journal article" date="2017" name="Int. J. Syst. Evol. Microbiol.">
        <title>Roseitalea porphyridii gen. nov., sp. nov., isolated from a red alga, and reclassification of Hoeflea suaedae Chung et al. 2013 as Pseudohoeflea suaedae gen. nov., comb. nov.</title>
        <authorList>
            <person name="Hyeon J.W."/>
            <person name="Jeong S.E."/>
            <person name="Baek K."/>
            <person name="Jeon C.O."/>
        </authorList>
    </citation>
    <scope>NUCLEOTIDE SEQUENCE [LARGE SCALE GENOMIC DNA]</scope>
    <source>
        <strain evidence="2 3">MA7-20</strain>
    </source>
</reference>
<dbReference type="GeneID" id="90766792"/>
<organism evidence="2 3">
    <name type="scientific">Roseitalea porphyridii</name>
    <dbReference type="NCBI Taxonomy" id="1852022"/>
    <lineage>
        <taxon>Bacteria</taxon>
        <taxon>Pseudomonadati</taxon>
        <taxon>Pseudomonadota</taxon>
        <taxon>Alphaproteobacteria</taxon>
        <taxon>Hyphomicrobiales</taxon>
        <taxon>Ahrensiaceae</taxon>
        <taxon>Roseitalea</taxon>
    </lineage>
</organism>
<feature type="chain" id="PRO_5020674714" evidence="1">
    <location>
        <begin position="21"/>
        <end position="117"/>
    </location>
</feature>
<gene>
    <name evidence="2" type="ORF">E0E05_05735</name>
</gene>
<proteinExistence type="predicted"/>
<protein>
    <submittedName>
        <fullName evidence="2">Uncharacterized protein</fullName>
    </submittedName>
</protein>
<name>A0A4P6UYP5_9HYPH</name>
<dbReference type="RefSeq" id="WP_131615844.1">
    <property type="nucleotide sequence ID" value="NZ_CP036532.1"/>
</dbReference>
<dbReference type="Proteomes" id="UP000293719">
    <property type="component" value="Chromosome"/>
</dbReference>
<accession>A0A4P6UYP5</accession>
<keyword evidence="1" id="KW-0732">Signal</keyword>
<evidence type="ECO:0000313" key="3">
    <source>
        <dbReference type="Proteomes" id="UP000293719"/>
    </source>
</evidence>
<feature type="signal peptide" evidence="1">
    <location>
        <begin position="1"/>
        <end position="20"/>
    </location>
</feature>
<dbReference type="KEGG" id="rpod:E0E05_05735"/>